<name>A0A1K0H517_9BASI</name>
<keyword evidence="2" id="KW-0812">Transmembrane</keyword>
<keyword evidence="2" id="KW-1133">Transmembrane helix</keyword>
<sequence>MANIDPPAISTPSRPRYSLKPKPSGHLTSATSSPNVAGFSPGGQVFEGYSYLSRSTSMSTSTRSRPKGLQSRTPSDVHVASPPTASRKLPSTPSSPIIPRLAASPTTSPFTNTTDLPKRRSTIHRMPSSISTPELQTISILQPHPAHSDSEAERLAEAVANLPHNPKIWLPSQVALYLTHVLGLVPRPVVEDVTAYVRSSRMGGRAFLRLSEKDLERQGLNLKWRKLMIEAVRKLRRDALRGRIWGNGTGSMRWPKSASDLEREEADEQDAMLEDEEATFDQDGIVRSSKTTSKLTLKRMRDSRKVRGMIRAFQTSPEQDDMSLASPHHSTDAVYAPHGYVREQAQQILSEAEQKKLSLRRPLRPRRPTADFPWLESQPGKSKWEDIEALLASLTEQEANELANELGMLDLLDTDAVSRALKQESHDSKANFMQRRAPSAEIAYEIAMMPTLVRHGSADSFSVSECSGTESELDFAEETSTEPRGHKPRYSVLDEDIIRAILAEEDNTATIASHESSPKTELTRSQTTASILRPSRPYRASMYTDDELAALKDNEQRLHTRTESSRELVEALMSSGPAVEDAVAEPDFGTARLRTEETAPSIPSFVATTPPPQAAKQDEEYIFTLPDSSPSGNIASIRRKTSRKATFGSKRGKAVLSLLNNSDTENSDLFASLPGATMLRQRSNEPRATPGATTTAEDEEGWGGTLGRSLSRKSLNNVFDAQPASRFASVRAKTGKFGTRRGLDRVASEAEGEGEAFTARLEALELVKDVDAPVERYEETVLSEVEVEEESELHRRPSVEQRLSSLLGAGMVEVGDAPAAVPVEAVKQVEEAAADVVAIAAEDLGVGLKATEAAAEVEVDAQGPPPAEDAVALLDTATSDDAHAINEEGSAAELEVVEDAPVKAEVAEFSNTPSELVETAKTVEDTTPAKEFPTIAETEDREELASVVSTKPETQQDAVADNVAPIEVALGAIEEDYVEVTSLSSTPADPIASQSAEPITTALDSTPAPEGNSQLLVPLTLIEPHPSGTGSIKKRSMVLVDRKRFESLARRMTDLEQQLETRACSFASSSTPATSGGSGLRDMFSAPSAQEGTEESVMGDEEGDAVLDAVLAASIPPDSQKAKEGTEVLEVDETVEQSKPIQGGWWNPSLWTTYLSSLNPYYSQPSPSPSSTTSSSVGTSNIYDGDEELNLWALLGRPESEQEAHLLSIGAIPAYMLGLGAGVGFVLVREMLGKGILGQH</sequence>
<dbReference type="EMBL" id="LT558124">
    <property type="protein sequence ID" value="SAM82648.1"/>
    <property type="molecule type" value="Genomic_DNA"/>
</dbReference>
<feature type="region of interest" description="Disordered" evidence="1">
    <location>
        <begin position="681"/>
        <end position="707"/>
    </location>
</feature>
<evidence type="ECO:0008006" key="7">
    <source>
        <dbReference type="Google" id="ProtNLM"/>
    </source>
</evidence>
<accession>A0A1K0H517</accession>
<proteinExistence type="predicted"/>
<feature type="region of interest" description="Disordered" evidence="1">
    <location>
        <begin position="1066"/>
        <end position="1100"/>
    </location>
</feature>
<dbReference type="Proteomes" id="UP000179920">
    <property type="component" value="Chromosome VIII"/>
</dbReference>
<feature type="region of interest" description="Disordered" evidence="1">
    <location>
        <begin position="1"/>
        <end position="135"/>
    </location>
</feature>
<protein>
    <recommendedName>
        <fullName evidence="7">SAM domain-containing protein</fullName>
    </recommendedName>
</protein>
<evidence type="ECO:0000313" key="5">
    <source>
        <dbReference type="Proteomes" id="UP000179920"/>
    </source>
</evidence>
<evidence type="ECO:0000313" key="4">
    <source>
        <dbReference type="EMBL" id="SYW82340.1"/>
    </source>
</evidence>
<feature type="region of interest" description="Disordered" evidence="1">
    <location>
        <begin position="510"/>
        <end position="530"/>
    </location>
</feature>
<evidence type="ECO:0000256" key="2">
    <source>
        <dbReference type="SAM" id="Phobius"/>
    </source>
</evidence>
<dbReference type="Proteomes" id="UP000658997">
    <property type="component" value="Unassembled WGS sequence"/>
</dbReference>
<reference evidence="4" key="3">
    <citation type="submission" date="2018-08" db="EMBL/GenBank/DDBJ databases">
        <authorList>
            <person name="Guldener U."/>
        </authorList>
    </citation>
    <scope>NUCLEOTIDE SEQUENCE</scope>
    <source>
        <strain evidence="4">UB2</strain>
    </source>
</reference>
<feature type="transmembrane region" description="Helical" evidence="2">
    <location>
        <begin position="1206"/>
        <end position="1228"/>
    </location>
</feature>
<reference evidence="5" key="1">
    <citation type="submission" date="2016-04" db="EMBL/GenBank/DDBJ databases">
        <authorList>
            <person name="Guldener U."/>
            <person name="Guldener U."/>
        </authorList>
    </citation>
    <scope>NUCLEOTIDE SEQUENCE [LARGE SCALE GENOMIC DNA]</scope>
    <source>
        <strain evidence="5">UB2112</strain>
    </source>
</reference>
<organism evidence="3 5">
    <name type="scientific">Ustilago bromivora</name>
    <dbReference type="NCBI Taxonomy" id="307758"/>
    <lineage>
        <taxon>Eukaryota</taxon>
        <taxon>Fungi</taxon>
        <taxon>Dikarya</taxon>
        <taxon>Basidiomycota</taxon>
        <taxon>Ustilaginomycotina</taxon>
        <taxon>Ustilaginomycetes</taxon>
        <taxon>Ustilaginales</taxon>
        <taxon>Ustilaginaceae</taxon>
        <taxon>Ustilago</taxon>
    </lineage>
</organism>
<dbReference type="AlphaFoldDB" id="A0A1K0H517"/>
<evidence type="ECO:0000313" key="3">
    <source>
        <dbReference type="EMBL" id="SAM82648.1"/>
    </source>
</evidence>
<dbReference type="OrthoDB" id="2425321at2759"/>
<feature type="compositionally biased region" description="Polar residues" evidence="1">
    <location>
        <begin position="26"/>
        <end position="35"/>
    </location>
</feature>
<feature type="compositionally biased region" description="Low complexity" evidence="1">
    <location>
        <begin position="53"/>
        <end position="63"/>
    </location>
</feature>
<dbReference type="EMBL" id="ULHB01000104">
    <property type="protein sequence ID" value="SYW82340.1"/>
    <property type="molecule type" value="Genomic_DNA"/>
</dbReference>
<evidence type="ECO:0000313" key="6">
    <source>
        <dbReference type="Proteomes" id="UP000658997"/>
    </source>
</evidence>
<reference evidence="3" key="2">
    <citation type="submission" date="2016-04" db="EMBL/GenBank/DDBJ databases">
        <authorList>
            <person name="Evans L.H."/>
            <person name="Alamgir A."/>
            <person name="Owens N."/>
            <person name="Weber N.D."/>
            <person name="Virtaneva K."/>
            <person name="Barbian K."/>
            <person name="Babar A."/>
            <person name="Rosenke K."/>
        </authorList>
    </citation>
    <scope>NUCLEOTIDE SEQUENCE</scope>
    <source>
        <strain evidence="3">UB2112</strain>
    </source>
</reference>
<feature type="compositionally biased region" description="Polar residues" evidence="1">
    <location>
        <begin position="104"/>
        <end position="115"/>
    </location>
</feature>
<feature type="compositionally biased region" description="Low complexity" evidence="1">
    <location>
        <begin position="1066"/>
        <end position="1075"/>
    </location>
</feature>
<keyword evidence="6" id="KW-1185">Reference proteome</keyword>
<keyword evidence="2" id="KW-0472">Membrane</keyword>
<evidence type="ECO:0000256" key="1">
    <source>
        <dbReference type="SAM" id="MobiDB-lite"/>
    </source>
</evidence>
<gene>
    <name evidence="4" type="ORF">UBRO2_04462</name>
    <name evidence="3" type="ORF">UBRO_05110</name>
</gene>